<evidence type="ECO:0000313" key="6">
    <source>
        <dbReference type="Proteomes" id="UP000000263"/>
    </source>
</evidence>
<dbReference type="InterPro" id="IPR051172">
    <property type="entry name" value="Chlamydia_OmcB"/>
</dbReference>
<feature type="domain" description="P/Homo B" evidence="4">
    <location>
        <begin position="42"/>
        <end position="219"/>
    </location>
</feature>
<dbReference type="RefSeq" id="WP_012121452.1">
    <property type="nucleotide sequence ID" value="NC_009767.1"/>
</dbReference>
<dbReference type="KEGG" id="rca:Rcas_2969"/>
<dbReference type="eggNOG" id="COG2373">
    <property type="taxonomic scope" value="Bacteria"/>
</dbReference>
<proteinExistence type="predicted"/>
<organism evidence="5 6">
    <name type="scientific">Roseiflexus castenholzii (strain DSM 13941 / HLO8)</name>
    <dbReference type="NCBI Taxonomy" id="383372"/>
    <lineage>
        <taxon>Bacteria</taxon>
        <taxon>Bacillati</taxon>
        <taxon>Chloroflexota</taxon>
        <taxon>Chloroflexia</taxon>
        <taxon>Chloroflexales</taxon>
        <taxon>Roseiflexineae</taxon>
        <taxon>Roseiflexaceae</taxon>
        <taxon>Roseiflexus</taxon>
    </lineage>
</organism>
<feature type="region of interest" description="Disordered" evidence="3">
    <location>
        <begin position="501"/>
        <end position="546"/>
    </location>
</feature>
<dbReference type="NCBIfam" id="TIGR01451">
    <property type="entry name" value="B_ant_repeat"/>
    <property type="match status" value="1"/>
</dbReference>
<dbReference type="Gene3D" id="2.60.120.260">
    <property type="entry name" value="Galactose-binding domain-like"/>
    <property type="match status" value="1"/>
</dbReference>
<gene>
    <name evidence="5" type="ordered locus">Rcas_2969</name>
</gene>
<evidence type="ECO:0000256" key="1">
    <source>
        <dbReference type="ARBA" id="ARBA00022670"/>
    </source>
</evidence>
<feature type="compositionally biased region" description="Polar residues" evidence="3">
    <location>
        <begin position="534"/>
        <end position="543"/>
    </location>
</feature>
<dbReference type="SUPFAM" id="SSF49785">
    <property type="entry name" value="Galactose-binding domain-like"/>
    <property type="match status" value="1"/>
</dbReference>
<dbReference type="GO" id="GO:0006508">
    <property type="term" value="P:proteolysis"/>
    <property type="evidence" value="ECO:0007669"/>
    <property type="project" value="UniProtKB-KW"/>
</dbReference>
<evidence type="ECO:0000256" key="3">
    <source>
        <dbReference type="SAM" id="MobiDB-lite"/>
    </source>
</evidence>
<name>A7NN95_ROSCS</name>
<evidence type="ECO:0000313" key="5">
    <source>
        <dbReference type="EMBL" id="ABU59028.1"/>
    </source>
</evidence>
<keyword evidence="6" id="KW-1185">Reference proteome</keyword>
<dbReference type="InterPro" id="IPR001434">
    <property type="entry name" value="OmcB-like_DUF11"/>
</dbReference>
<dbReference type="Gene3D" id="2.60.40.10">
    <property type="entry name" value="Immunoglobulins"/>
    <property type="match status" value="1"/>
</dbReference>
<evidence type="ECO:0000256" key="2">
    <source>
        <dbReference type="ARBA" id="ARBA00022801"/>
    </source>
</evidence>
<dbReference type="InterPro" id="IPR047589">
    <property type="entry name" value="DUF11_rpt"/>
</dbReference>
<sequence length="574" mass="58277">MLRHFRSCLPGLYTGIARLHQHTMLATSLVCIALILTIAGATSVRAVYTSPTGGPVTMSPSPGAGAATPYPSTIDVSGLSGSIVSVVVRLNGLSHAFPDDLDIVLVGPSGQAVMLMSDVGGATPITNVNLVFSASATANLPDAGPITSGTYRPTNIGGNDTMPSHPNLPAGPYGTALSVYNLANPNGIWHLYVAEDDSGSSGSLTSWQLEIVTIDLQATLTSVPSSVNAGDPLNYNITVTNAGTDPVANVTLTSAIPANTAFSLVTPPAGWTCPPPAAGASTFSCTAASVAVGSATFTVQLNVDPATAPGTTLPLSTTISSATPEANTENNTSSATVTVTTSANLEVVTLTAPASVNAGENVESVTTVRNNGPSFAANASVSLPLDTDTTFVALTSPDGWNCTTPNVGKTGTVTCTIATFTVTSVEFRLTVRVKPDVAPGATVDSTATIASETTDPNTANNTRQATTNITTLADLALTVSDEPDPVSAGAQLSYTIVATNNGPSNASSSRRRPLFPPIPPSSRLPHRMDGTARRQASATSVQSRAPGPVSALVMQLLPCASGSSRAHPSARPCR</sequence>
<dbReference type="Pfam" id="PF01345">
    <property type="entry name" value="DUF11"/>
    <property type="match status" value="2"/>
</dbReference>
<dbReference type="PANTHER" id="PTHR34819:SF5">
    <property type="entry name" value="CONSERVED REPEAT DOMAIN PROTEIN"/>
    <property type="match status" value="1"/>
</dbReference>
<dbReference type="HOGENOM" id="CLU_474766_0_0_0"/>
<accession>A7NN95</accession>
<dbReference type="GO" id="GO:0004252">
    <property type="term" value="F:serine-type endopeptidase activity"/>
    <property type="evidence" value="ECO:0007669"/>
    <property type="project" value="InterPro"/>
</dbReference>
<keyword evidence="2" id="KW-0378">Hydrolase</keyword>
<dbReference type="PROSITE" id="PS51829">
    <property type="entry name" value="P_HOMO_B"/>
    <property type="match status" value="1"/>
</dbReference>
<dbReference type="Proteomes" id="UP000000263">
    <property type="component" value="Chromosome"/>
</dbReference>
<dbReference type="InterPro" id="IPR013783">
    <property type="entry name" value="Ig-like_fold"/>
</dbReference>
<dbReference type="InterPro" id="IPR002884">
    <property type="entry name" value="P_dom"/>
</dbReference>
<keyword evidence="1" id="KW-0645">Protease</keyword>
<evidence type="ECO:0000259" key="4">
    <source>
        <dbReference type="PROSITE" id="PS51829"/>
    </source>
</evidence>
<reference evidence="5 6" key="1">
    <citation type="submission" date="2007-08" db="EMBL/GenBank/DDBJ databases">
        <title>Complete sequence of Roseiflexus castenholzii DSM 13941.</title>
        <authorList>
            <consortium name="US DOE Joint Genome Institute"/>
            <person name="Copeland A."/>
            <person name="Lucas S."/>
            <person name="Lapidus A."/>
            <person name="Barry K."/>
            <person name="Glavina del Rio T."/>
            <person name="Dalin E."/>
            <person name="Tice H."/>
            <person name="Pitluck S."/>
            <person name="Thompson L.S."/>
            <person name="Brettin T."/>
            <person name="Bruce D."/>
            <person name="Detter J.C."/>
            <person name="Han C."/>
            <person name="Tapia R."/>
            <person name="Schmutz J."/>
            <person name="Larimer F."/>
            <person name="Land M."/>
            <person name="Hauser L."/>
            <person name="Kyrpides N."/>
            <person name="Mikhailova N."/>
            <person name="Bryant D.A."/>
            <person name="Hanada S."/>
            <person name="Tsukatani Y."/>
            <person name="Richardson P."/>
        </authorList>
    </citation>
    <scope>NUCLEOTIDE SEQUENCE [LARGE SCALE GENOMIC DNA]</scope>
    <source>
        <strain evidence="6">DSM 13941 / HLO8</strain>
    </source>
</reference>
<dbReference type="AlphaFoldDB" id="A7NN95"/>
<dbReference type="EMBL" id="CP000804">
    <property type="protein sequence ID" value="ABU59028.1"/>
    <property type="molecule type" value="Genomic_DNA"/>
</dbReference>
<dbReference type="STRING" id="383372.Rcas_2969"/>
<dbReference type="PANTHER" id="PTHR34819">
    <property type="entry name" value="LARGE CYSTEINE-RICH PERIPLASMIC PROTEIN OMCB"/>
    <property type="match status" value="1"/>
</dbReference>
<dbReference type="InterPro" id="IPR008979">
    <property type="entry name" value="Galactose-bd-like_sf"/>
</dbReference>
<protein>
    <submittedName>
        <fullName evidence="5">Conserved repeat domain</fullName>
    </submittedName>
</protein>